<proteinExistence type="predicted"/>
<evidence type="ECO:0000256" key="1">
    <source>
        <dbReference type="SAM" id="SignalP"/>
    </source>
</evidence>
<sequence length="102" mass="11014">MKKIILALALSALSTTVFSKDLSLCTVQCLVTNNMSRESVVTLVTGVSSSLEEAKAQIKARCSTTDSDKKQIIASEILNENGNRFYNKTATVLDSQCSSVHL</sequence>
<feature type="chain" id="PRO_5046120427" description="Lipoprotein" evidence="1">
    <location>
        <begin position="20"/>
        <end position="102"/>
    </location>
</feature>
<keyword evidence="3" id="KW-1185">Reference proteome</keyword>
<keyword evidence="1" id="KW-0732">Signal</keyword>
<gene>
    <name evidence="2" type="ORF">SHI21_18475</name>
</gene>
<name>A0ABU5VZ28_9BACT</name>
<feature type="signal peptide" evidence="1">
    <location>
        <begin position="1"/>
        <end position="19"/>
    </location>
</feature>
<reference evidence="2 3" key="1">
    <citation type="submission" date="2023-11" db="EMBL/GenBank/DDBJ databases">
        <title>A Novel Polar Bacteriovorax (B. antarcticus) Isolated from the Biocrust in Antarctica.</title>
        <authorList>
            <person name="Mun W."/>
            <person name="Choi S.Y."/>
            <person name="Mitchell R.J."/>
        </authorList>
    </citation>
    <scope>NUCLEOTIDE SEQUENCE [LARGE SCALE GENOMIC DNA]</scope>
    <source>
        <strain evidence="2 3">PP10</strain>
    </source>
</reference>
<evidence type="ECO:0000313" key="2">
    <source>
        <dbReference type="EMBL" id="MEA9358227.1"/>
    </source>
</evidence>
<dbReference type="EMBL" id="JAYGJQ010000003">
    <property type="protein sequence ID" value="MEA9358227.1"/>
    <property type="molecule type" value="Genomic_DNA"/>
</dbReference>
<dbReference type="Proteomes" id="UP001302274">
    <property type="component" value="Unassembled WGS sequence"/>
</dbReference>
<protein>
    <recommendedName>
        <fullName evidence="4">Lipoprotein</fullName>
    </recommendedName>
</protein>
<evidence type="ECO:0000313" key="3">
    <source>
        <dbReference type="Proteomes" id="UP001302274"/>
    </source>
</evidence>
<dbReference type="RefSeq" id="WP_323578547.1">
    <property type="nucleotide sequence ID" value="NZ_JAYGJQ010000003.1"/>
</dbReference>
<comment type="caution">
    <text evidence="2">The sequence shown here is derived from an EMBL/GenBank/DDBJ whole genome shotgun (WGS) entry which is preliminary data.</text>
</comment>
<accession>A0ABU5VZ28</accession>
<evidence type="ECO:0008006" key="4">
    <source>
        <dbReference type="Google" id="ProtNLM"/>
    </source>
</evidence>
<organism evidence="2 3">
    <name type="scientific">Bacteriovorax antarcticus</name>
    <dbReference type="NCBI Taxonomy" id="3088717"/>
    <lineage>
        <taxon>Bacteria</taxon>
        <taxon>Pseudomonadati</taxon>
        <taxon>Bdellovibrionota</taxon>
        <taxon>Bacteriovoracia</taxon>
        <taxon>Bacteriovoracales</taxon>
        <taxon>Bacteriovoracaceae</taxon>
        <taxon>Bacteriovorax</taxon>
    </lineage>
</organism>